<dbReference type="EMBL" id="PVTR01000025">
    <property type="protein sequence ID" value="PRY83785.1"/>
    <property type="molecule type" value="Genomic_DNA"/>
</dbReference>
<dbReference type="InterPro" id="IPR011659">
    <property type="entry name" value="WD40"/>
</dbReference>
<dbReference type="Gene3D" id="2.120.10.30">
    <property type="entry name" value="TolB, C-terminal domain"/>
    <property type="match status" value="1"/>
</dbReference>
<gene>
    <name evidence="2" type="ORF">CLW00_1252</name>
</gene>
<dbReference type="SUPFAM" id="SSF82171">
    <property type="entry name" value="DPP6 N-terminal domain-like"/>
    <property type="match status" value="1"/>
</dbReference>
<feature type="chain" id="PRO_5015579870" evidence="1">
    <location>
        <begin position="21"/>
        <end position="339"/>
    </location>
</feature>
<protein>
    <submittedName>
        <fullName evidence="2">WD40 repeat protein</fullName>
    </submittedName>
</protein>
<feature type="signal peptide" evidence="1">
    <location>
        <begin position="1"/>
        <end position="20"/>
    </location>
</feature>
<proteinExistence type="predicted"/>
<sequence>MKKFFFFLSILLTSAQTSWAQHENPNAGKQDDVSDYLKSFIHVEKNNIAYRINSRTYGSESDDDMRYFGLKPPGSKPEKFAPNLISKRQRHEFGSVFSKDGKAFFFGVDADGKAEIWFSELLNGVWTETEVLLSHPQYSYNDPMLSPSEDRLYFISDMPLDGGGEKKDYDIWYVERQGQKWTLPENVGSPINTKANEYYISFGKDGSMYFASNFNLEIKNSKNYDIYRSQLLEGHFQKPVKLENEINTKYYEADAFVGPDESYIIFSSIRPDGFGQGDLYISFKDENGDWSTAKNMGALINTEGHELCPFVSQDGKYLFYTSKQDIYWVDASVLETFRR</sequence>
<dbReference type="Proteomes" id="UP000238157">
    <property type="component" value="Unassembled WGS sequence"/>
</dbReference>
<evidence type="ECO:0000313" key="3">
    <source>
        <dbReference type="Proteomes" id="UP000238157"/>
    </source>
</evidence>
<evidence type="ECO:0000256" key="1">
    <source>
        <dbReference type="SAM" id="SignalP"/>
    </source>
</evidence>
<reference evidence="2 3" key="1">
    <citation type="submission" date="2018-03" db="EMBL/GenBank/DDBJ databases">
        <title>Genomic Encyclopedia of Archaeal and Bacterial Type Strains, Phase II (KMG-II): from individual species to whole genera.</title>
        <authorList>
            <person name="Goeker M."/>
        </authorList>
    </citation>
    <scope>NUCLEOTIDE SEQUENCE [LARGE SCALE GENOMIC DNA]</scope>
    <source>
        <strain evidence="2 3">DSM 27929</strain>
    </source>
</reference>
<name>A0A2T0WAP2_9BACT</name>
<keyword evidence="1" id="KW-0732">Signal</keyword>
<dbReference type="Pfam" id="PF07676">
    <property type="entry name" value="PD40"/>
    <property type="match status" value="4"/>
</dbReference>
<dbReference type="RefSeq" id="WP_245917434.1">
    <property type="nucleotide sequence ID" value="NZ_PVTR01000025.1"/>
</dbReference>
<organism evidence="2 3">
    <name type="scientific">Mongoliibacter ruber</name>
    <dbReference type="NCBI Taxonomy" id="1750599"/>
    <lineage>
        <taxon>Bacteria</taxon>
        <taxon>Pseudomonadati</taxon>
        <taxon>Bacteroidota</taxon>
        <taxon>Cytophagia</taxon>
        <taxon>Cytophagales</taxon>
        <taxon>Cyclobacteriaceae</taxon>
        <taxon>Mongoliibacter</taxon>
    </lineage>
</organism>
<accession>A0A2T0WAP2</accession>
<keyword evidence="3" id="KW-1185">Reference proteome</keyword>
<evidence type="ECO:0000313" key="2">
    <source>
        <dbReference type="EMBL" id="PRY83785.1"/>
    </source>
</evidence>
<dbReference type="AlphaFoldDB" id="A0A2T0WAP2"/>
<comment type="caution">
    <text evidence="2">The sequence shown here is derived from an EMBL/GenBank/DDBJ whole genome shotgun (WGS) entry which is preliminary data.</text>
</comment>
<dbReference type="InterPro" id="IPR011042">
    <property type="entry name" value="6-blade_b-propeller_TolB-like"/>
</dbReference>